<dbReference type="Proteomes" id="UP000032141">
    <property type="component" value="Chromosome C6"/>
</dbReference>
<protein>
    <submittedName>
        <fullName evidence="1">Uncharacterized protein</fullName>
    </submittedName>
</protein>
<dbReference type="eggNOG" id="KOG1502">
    <property type="taxonomic scope" value="Eukaryota"/>
</dbReference>
<dbReference type="Gramene" id="Bo6g080710.1">
    <property type="protein sequence ID" value="Bo6g080710.1"/>
    <property type="gene ID" value="Bo6g080710"/>
</dbReference>
<accession>A0A0D3CVQ5</accession>
<evidence type="ECO:0000313" key="2">
    <source>
        <dbReference type="Proteomes" id="UP000032141"/>
    </source>
</evidence>
<dbReference type="OMA" id="TCEPRFS"/>
<evidence type="ECO:0000313" key="1">
    <source>
        <dbReference type="EnsemblPlants" id="Bo6g080710.1"/>
    </source>
</evidence>
<keyword evidence="2" id="KW-1185">Reference proteome</keyword>
<organism evidence="1 2">
    <name type="scientific">Brassica oleracea var. oleracea</name>
    <dbReference type="NCBI Taxonomy" id="109376"/>
    <lineage>
        <taxon>Eukaryota</taxon>
        <taxon>Viridiplantae</taxon>
        <taxon>Streptophyta</taxon>
        <taxon>Embryophyta</taxon>
        <taxon>Tracheophyta</taxon>
        <taxon>Spermatophyta</taxon>
        <taxon>Magnoliopsida</taxon>
        <taxon>eudicotyledons</taxon>
        <taxon>Gunneridae</taxon>
        <taxon>Pentapetalae</taxon>
        <taxon>rosids</taxon>
        <taxon>malvids</taxon>
        <taxon>Brassicales</taxon>
        <taxon>Brassicaceae</taxon>
        <taxon>Brassiceae</taxon>
        <taxon>Brassica</taxon>
    </lineage>
</organism>
<reference evidence="1 2" key="1">
    <citation type="journal article" date="2014" name="Genome Biol.">
        <title>Transcriptome and methylome profiling reveals relics of genome dominance in the mesopolyploid Brassica oleracea.</title>
        <authorList>
            <person name="Parkin I.A."/>
            <person name="Koh C."/>
            <person name="Tang H."/>
            <person name="Robinson S.J."/>
            <person name="Kagale S."/>
            <person name="Clarke W.E."/>
            <person name="Town C.D."/>
            <person name="Nixon J."/>
            <person name="Krishnakumar V."/>
            <person name="Bidwell S.L."/>
            <person name="Denoeud F."/>
            <person name="Belcram H."/>
            <person name="Links M.G."/>
            <person name="Just J."/>
            <person name="Clarke C."/>
            <person name="Bender T."/>
            <person name="Huebert T."/>
            <person name="Mason A.S."/>
            <person name="Pires J.C."/>
            <person name="Barker G."/>
            <person name="Moore J."/>
            <person name="Walley P.G."/>
            <person name="Manoli S."/>
            <person name="Batley J."/>
            <person name="Edwards D."/>
            <person name="Nelson M.N."/>
            <person name="Wang X."/>
            <person name="Paterson A.H."/>
            <person name="King G."/>
            <person name="Bancroft I."/>
            <person name="Chalhoub B."/>
            <person name="Sharpe A.G."/>
        </authorList>
    </citation>
    <scope>NUCLEOTIDE SEQUENCE</scope>
    <source>
        <strain evidence="1 2">cv. TO1000</strain>
    </source>
</reference>
<reference evidence="1" key="2">
    <citation type="submission" date="2015-03" db="UniProtKB">
        <authorList>
            <consortium name="EnsemblPlants"/>
        </authorList>
    </citation>
    <scope>IDENTIFICATION</scope>
</reference>
<sequence length="73" mass="7901">MIGVSSKNLMVMTCEPRFSVVLGTPLQSAVNASLVHILKYLTGSAKTYANLTQVYVDVRNVALGHVMVYQGQS</sequence>
<dbReference type="Gene3D" id="3.40.50.720">
    <property type="entry name" value="NAD(P)-binding Rossmann-like Domain"/>
    <property type="match status" value="1"/>
</dbReference>
<dbReference type="HOGENOM" id="CLU_2708269_0_0_1"/>
<proteinExistence type="predicted"/>
<dbReference type="AlphaFoldDB" id="A0A0D3CVQ5"/>
<name>A0A0D3CVQ5_BRAOL</name>
<dbReference type="STRING" id="109376.A0A0D3CVQ5"/>
<dbReference type="EnsemblPlants" id="Bo6g080710.1">
    <property type="protein sequence ID" value="Bo6g080710.1"/>
    <property type="gene ID" value="Bo6g080710"/>
</dbReference>